<evidence type="ECO:0000256" key="1">
    <source>
        <dbReference type="SAM" id="MobiDB-lite"/>
    </source>
</evidence>
<evidence type="ECO:0000313" key="2">
    <source>
        <dbReference type="EMBL" id="CAH1253422.1"/>
    </source>
</evidence>
<accession>A0A8J9ZF21</accession>
<reference evidence="2" key="1">
    <citation type="submission" date="2022-01" db="EMBL/GenBank/DDBJ databases">
        <authorList>
            <person name="Braso-Vives M."/>
        </authorList>
    </citation>
    <scope>NUCLEOTIDE SEQUENCE</scope>
</reference>
<feature type="compositionally biased region" description="Acidic residues" evidence="1">
    <location>
        <begin position="56"/>
        <end position="71"/>
    </location>
</feature>
<feature type="compositionally biased region" description="Basic and acidic residues" evidence="1">
    <location>
        <begin position="37"/>
        <end position="55"/>
    </location>
</feature>
<dbReference type="AlphaFoldDB" id="A0A8J9ZF21"/>
<proteinExistence type="predicted"/>
<gene>
    <name evidence="2" type="primary">Hypp1176</name>
    <name evidence="2" type="ORF">BLAG_LOCUS13210</name>
</gene>
<feature type="region of interest" description="Disordered" evidence="1">
    <location>
        <begin position="37"/>
        <end position="104"/>
    </location>
</feature>
<feature type="compositionally biased region" description="Polar residues" evidence="1">
    <location>
        <begin position="95"/>
        <end position="104"/>
    </location>
</feature>
<keyword evidence="3" id="KW-1185">Reference proteome</keyword>
<name>A0A8J9ZF21_BRALA</name>
<organism evidence="2 3">
    <name type="scientific">Branchiostoma lanceolatum</name>
    <name type="common">Common lancelet</name>
    <name type="synonym">Amphioxus lanceolatum</name>
    <dbReference type="NCBI Taxonomy" id="7740"/>
    <lineage>
        <taxon>Eukaryota</taxon>
        <taxon>Metazoa</taxon>
        <taxon>Chordata</taxon>
        <taxon>Cephalochordata</taxon>
        <taxon>Leptocardii</taxon>
        <taxon>Amphioxiformes</taxon>
        <taxon>Branchiostomatidae</taxon>
        <taxon>Branchiostoma</taxon>
    </lineage>
</organism>
<evidence type="ECO:0000313" key="3">
    <source>
        <dbReference type="Proteomes" id="UP000838412"/>
    </source>
</evidence>
<sequence length="166" mass="18514">MAGTGGTTLWCIEVTEEQKLTVEALFQHYGWDLVEHPAEPVENRQPQKEPEHVAEDNEGIEVLDQDQEDVTTEGQMPTTSRRQPRRRQSESQPTTSTRSSNTECPSCFCDPCVTSRPQRWLGSGNPPGDGNSAAEVLEPTWDLVSANGEPDFLFKHLCLKGERCSN</sequence>
<protein>
    <submittedName>
        <fullName evidence="2">Hypp1176 protein</fullName>
    </submittedName>
</protein>
<dbReference type="Proteomes" id="UP000838412">
    <property type="component" value="Chromosome 2"/>
</dbReference>
<dbReference type="EMBL" id="OV696687">
    <property type="protein sequence ID" value="CAH1253422.1"/>
    <property type="molecule type" value="Genomic_DNA"/>
</dbReference>